<evidence type="ECO:0000313" key="1">
    <source>
        <dbReference type="EMBL" id="VVS99057.1"/>
    </source>
</evidence>
<organism evidence="1 2">
    <name type="scientific">Sphingomonas aurantiaca</name>
    <dbReference type="NCBI Taxonomy" id="185949"/>
    <lineage>
        <taxon>Bacteria</taxon>
        <taxon>Pseudomonadati</taxon>
        <taxon>Pseudomonadota</taxon>
        <taxon>Alphaproteobacteria</taxon>
        <taxon>Sphingomonadales</taxon>
        <taxon>Sphingomonadaceae</taxon>
        <taxon>Sphingomonas</taxon>
    </lineage>
</organism>
<sequence>MAGMDQNCRLPSLGSLSAGYCNSEDKDAIGTLSGPSAGYSAVRARSRTVSYPAQPGPHGDMNRYAYRVSGRRVGA</sequence>
<dbReference type="AlphaFoldDB" id="A0A5E7XZ95"/>
<reference evidence="1 2" key="1">
    <citation type="submission" date="2019-09" db="EMBL/GenBank/DDBJ databases">
        <authorList>
            <person name="Dittami M. S."/>
        </authorList>
    </citation>
    <scope>NUCLEOTIDE SEQUENCE [LARGE SCALE GENOMIC DNA]</scope>
    <source>
        <strain evidence="1">SPHINGO391</strain>
    </source>
</reference>
<gene>
    <name evidence="1" type="ORF">SPHINGO391_30016</name>
</gene>
<proteinExistence type="predicted"/>
<evidence type="ECO:0000313" key="2">
    <source>
        <dbReference type="Proteomes" id="UP000326857"/>
    </source>
</evidence>
<dbReference type="EMBL" id="CABVLI010000023">
    <property type="protein sequence ID" value="VVS99057.1"/>
    <property type="molecule type" value="Genomic_DNA"/>
</dbReference>
<dbReference type="Proteomes" id="UP000326857">
    <property type="component" value="Unassembled WGS sequence"/>
</dbReference>
<accession>A0A5E7XZ95</accession>
<protein>
    <submittedName>
        <fullName evidence="1">Uncharacterized protein</fullName>
    </submittedName>
</protein>
<name>A0A5E7XZ95_9SPHN</name>